<dbReference type="PANTHER" id="PTHR43386">
    <property type="entry name" value="OLIGOPEPTIDE TRANSPORT SYSTEM PERMEASE PROTEIN APPC"/>
    <property type="match status" value="1"/>
</dbReference>
<dbReference type="CDD" id="cd06261">
    <property type="entry name" value="TM_PBP2"/>
    <property type="match status" value="1"/>
</dbReference>
<organism evidence="9">
    <name type="scientific">marine sediment metagenome</name>
    <dbReference type="NCBI Taxonomy" id="412755"/>
    <lineage>
        <taxon>unclassified sequences</taxon>
        <taxon>metagenomes</taxon>
        <taxon>ecological metagenomes</taxon>
    </lineage>
</organism>
<keyword evidence="5 7" id="KW-1133">Transmembrane helix</keyword>
<proteinExistence type="predicted"/>
<reference evidence="9" key="1">
    <citation type="journal article" date="2014" name="Front. Microbiol.">
        <title>High frequency of phylogenetically diverse reductive dehalogenase-homologous genes in deep subseafloor sedimentary metagenomes.</title>
        <authorList>
            <person name="Kawai M."/>
            <person name="Futagami T."/>
            <person name="Toyoda A."/>
            <person name="Takaki Y."/>
            <person name="Nishi S."/>
            <person name="Hori S."/>
            <person name="Arai W."/>
            <person name="Tsubouchi T."/>
            <person name="Morono Y."/>
            <person name="Uchiyama I."/>
            <person name="Ito T."/>
            <person name="Fujiyama A."/>
            <person name="Inagaki F."/>
            <person name="Takami H."/>
        </authorList>
    </citation>
    <scope>NUCLEOTIDE SEQUENCE</scope>
    <source>
        <strain evidence="9">Expedition CK06-06</strain>
    </source>
</reference>
<gene>
    <name evidence="9" type="ORF">S12H4_14201</name>
</gene>
<evidence type="ECO:0000256" key="3">
    <source>
        <dbReference type="ARBA" id="ARBA00022475"/>
    </source>
</evidence>
<dbReference type="InterPro" id="IPR050366">
    <property type="entry name" value="BP-dependent_transpt_permease"/>
</dbReference>
<dbReference type="InterPro" id="IPR035906">
    <property type="entry name" value="MetI-like_sf"/>
</dbReference>
<dbReference type="SUPFAM" id="SSF161098">
    <property type="entry name" value="MetI-like"/>
    <property type="match status" value="1"/>
</dbReference>
<sequence>KENMYVEAAKAIGCPTSRILTRHLLPNVMPFMITGFTIRVPGVILSEASLSFLGFGIPAPAPSWGGMLSQKGRAYMFMAPWMAIWPGLALSIVVYGISMFGDALRDILDPRLRGGVGRYGVRVKKGKKGGDANQSSTTE</sequence>
<feature type="domain" description="ABC transmembrane type-1" evidence="8">
    <location>
        <begin position="1"/>
        <end position="101"/>
    </location>
</feature>
<name>X1SYL4_9ZZZZ</name>
<dbReference type="Pfam" id="PF00528">
    <property type="entry name" value="BPD_transp_1"/>
    <property type="match status" value="1"/>
</dbReference>
<dbReference type="GO" id="GO:0055085">
    <property type="term" value="P:transmembrane transport"/>
    <property type="evidence" value="ECO:0007669"/>
    <property type="project" value="InterPro"/>
</dbReference>
<evidence type="ECO:0000256" key="1">
    <source>
        <dbReference type="ARBA" id="ARBA00004651"/>
    </source>
</evidence>
<dbReference type="PANTHER" id="PTHR43386:SF1">
    <property type="entry name" value="D,D-DIPEPTIDE TRANSPORT SYSTEM PERMEASE PROTEIN DDPC-RELATED"/>
    <property type="match status" value="1"/>
</dbReference>
<dbReference type="InterPro" id="IPR000515">
    <property type="entry name" value="MetI-like"/>
</dbReference>
<comment type="caution">
    <text evidence="9">The sequence shown here is derived from an EMBL/GenBank/DDBJ whole genome shotgun (WGS) entry which is preliminary data.</text>
</comment>
<keyword evidence="4 7" id="KW-0812">Transmembrane</keyword>
<feature type="transmembrane region" description="Helical" evidence="7">
    <location>
        <begin position="75"/>
        <end position="97"/>
    </location>
</feature>
<dbReference type="Gene3D" id="1.10.3720.10">
    <property type="entry name" value="MetI-like"/>
    <property type="match status" value="1"/>
</dbReference>
<evidence type="ECO:0000256" key="2">
    <source>
        <dbReference type="ARBA" id="ARBA00022448"/>
    </source>
</evidence>
<evidence type="ECO:0000256" key="4">
    <source>
        <dbReference type="ARBA" id="ARBA00022692"/>
    </source>
</evidence>
<evidence type="ECO:0000313" key="9">
    <source>
        <dbReference type="EMBL" id="GAI80425.1"/>
    </source>
</evidence>
<evidence type="ECO:0000256" key="6">
    <source>
        <dbReference type="ARBA" id="ARBA00023136"/>
    </source>
</evidence>
<evidence type="ECO:0000256" key="7">
    <source>
        <dbReference type="SAM" id="Phobius"/>
    </source>
</evidence>
<keyword evidence="2" id="KW-0813">Transport</keyword>
<evidence type="ECO:0000259" key="8">
    <source>
        <dbReference type="PROSITE" id="PS50928"/>
    </source>
</evidence>
<dbReference type="EMBL" id="BARW01006765">
    <property type="protein sequence ID" value="GAI80425.1"/>
    <property type="molecule type" value="Genomic_DNA"/>
</dbReference>
<dbReference type="AlphaFoldDB" id="X1SYL4"/>
<dbReference type="GO" id="GO:0005886">
    <property type="term" value="C:plasma membrane"/>
    <property type="evidence" value="ECO:0007669"/>
    <property type="project" value="UniProtKB-SubCell"/>
</dbReference>
<accession>X1SYL4</accession>
<feature type="non-terminal residue" evidence="9">
    <location>
        <position position="1"/>
    </location>
</feature>
<evidence type="ECO:0000256" key="5">
    <source>
        <dbReference type="ARBA" id="ARBA00022989"/>
    </source>
</evidence>
<protein>
    <recommendedName>
        <fullName evidence="8">ABC transmembrane type-1 domain-containing protein</fullName>
    </recommendedName>
</protein>
<dbReference type="PROSITE" id="PS50928">
    <property type="entry name" value="ABC_TM1"/>
    <property type="match status" value="1"/>
</dbReference>
<keyword evidence="3" id="KW-1003">Cell membrane</keyword>
<feature type="transmembrane region" description="Helical" evidence="7">
    <location>
        <begin position="28"/>
        <end position="55"/>
    </location>
</feature>
<keyword evidence="6 7" id="KW-0472">Membrane</keyword>
<comment type="subcellular location">
    <subcellularLocation>
        <location evidence="1">Cell membrane</location>
        <topology evidence="1">Multi-pass membrane protein</topology>
    </subcellularLocation>
</comment>